<dbReference type="NCBIfam" id="NF033559">
    <property type="entry name" value="transpos_IS1634"/>
    <property type="match status" value="1"/>
</dbReference>
<accession>T1BSV3</accession>
<proteinExistence type="predicted"/>
<dbReference type="AlphaFoldDB" id="T1BSV3"/>
<reference evidence="3" key="1">
    <citation type="submission" date="2013-08" db="EMBL/GenBank/DDBJ databases">
        <authorList>
            <person name="Mendez C."/>
            <person name="Richter M."/>
            <person name="Ferrer M."/>
            <person name="Sanchez J."/>
        </authorList>
    </citation>
    <scope>NUCLEOTIDE SEQUENCE</scope>
</reference>
<protein>
    <submittedName>
        <fullName evidence="3">Transposase, IS4 family protein</fullName>
    </submittedName>
</protein>
<feature type="region of interest" description="Disordered" evidence="1">
    <location>
        <begin position="137"/>
        <end position="165"/>
    </location>
</feature>
<comment type="caution">
    <text evidence="3">The sequence shown here is derived from an EMBL/GenBank/DDBJ whole genome shotgun (WGS) entry which is preliminary data.</text>
</comment>
<reference evidence="3" key="2">
    <citation type="journal article" date="2014" name="ISME J.">
        <title>Microbial stratification in low pH oxic and suboxic macroscopic growths along an acid mine drainage.</title>
        <authorList>
            <person name="Mendez-Garcia C."/>
            <person name="Mesa V."/>
            <person name="Sprenger R.R."/>
            <person name="Richter M."/>
            <person name="Diez M.S."/>
            <person name="Solano J."/>
            <person name="Bargiela R."/>
            <person name="Golyshina O.V."/>
            <person name="Manteca A."/>
            <person name="Ramos J.L."/>
            <person name="Gallego J.R."/>
            <person name="Llorente I."/>
            <person name="Martins Dos Santos V.A."/>
            <person name="Jensen O.N."/>
            <person name="Pelaez A.I."/>
            <person name="Sanchez J."/>
            <person name="Ferrer M."/>
        </authorList>
    </citation>
    <scope>NUCLEOTIDE SEQUENCE</scope>
</reference>
<dbReference type="Pfam" id="PF01609">
    <property type="entry name" value="DDE_Tnp_1"/>
    <property type="match status" value="1"/>
</dbReference>
<feature type="compositionally biased region" description="Basic and acidic residues" evidence="1">
    <location>
        <begin position="154"/>
        <end position="165"/>
    </location>
</feature>
<dbReference type="EMBL" id="AUZX01002587">
    <property type="protein sequence ID" value="EQD76006.1"/>
    <property type="molecule type" value="Genomic_DNA"/>
</dbReference>
<evidence type="ECO:0000259" key="2">
    <source>
        <dbReference type="Pfam" id="PF01609"/>
    </source>
</evidence>
<name>T1BSV3_9ZZZZ</name>
<dbReference type="GO" id="GO:0004803">
    <property type="term" value="F:transposase activity"/>
    <property type="evidence" value="ECO:0007669"/>
    <property type="project" value="InterPro"/>
</dbReference>
<dbReference type="InterPro" id="IPR002559">
    <property type="entry name" value="Transposase_11"/>
</dbReference>
<feature type="domain" description="Transposase IS4-like" evidence="2">
    <location>
        <begin position="131"/>
        <end position="429"/>
    </location>
</feature>
<evidence type="ECO:0000256" key="1">
    <source>
        <dbReference type="SAM" id="MobiDB-lite"/>
    </source>
</evidence>
<gene>
    <name evidence="3" type="ORF">B1A_03516</name>
</gene>
<evidence type="ECO:0000313" key="3">
    <source>
        <dbReference type="EMBL" id="EQD76006.1"/>
    </source>
</evidence>
<dbReference type="PANTHER" id="PTHR34614">
    <property type="match status" value="1"/>
</dbReference>
<dbReference type="PANTHER" id="PTHR34614:SF2">
    <property type="entry name" value="TRANSPOSASE IS4-LIKE DOMAIN-CONTAINING PROTEIN"/>
    <property type="match status" value="1"/>
</dbReference>
<dbReference type="GO" id="GO:0006313">
    <property type="term" value="P:DNA transposition"/>
    <property type="evidence" value="ECO:0007669"/>
    <property type="project" value="InterPro"/>
</dbReference>
<dbReference type="InterPro" id="IPR047654">
    <property type="entry name" value="IS1634_transpos"/>
</dbReference>
<dbReference type="GO" id="GO:0003677">
    <property type="term" value="F:DNA binding"/>
    <property type="evidence" value="ECO:0007669"/>
    <property type="project" value="InterPro"/>
</dbReference>
<sequence>MYLGTQEELVQRLTNPDAFAEGLEFLPYPFGTSAAFLAADEELGFSRVVEELTGSRATALSLLAFIAGRAHEPVSKNGMTEWAHRSLFQFVPNLPSLSCRRYLEHMDQLTDEVVEQITIRLGEELVRKGHRPSLVFFDPTNFSTEQQPEEDDPDRQLPRPGHAKDGNLQAKLVGLATAVTAEHLPVYHRVYPGNENDAKLFQEVVGTMVEQLRKFGAVAEELTFVFDKGVNSEDGLAAIHAEQVHFLSSLKRNQVRDLLAKPRTAYRSLYTTEQQETIHGFRSKRRVLGVDGVVVVAFNESARKRQARDYERAKERFLATCQSVAAKMSKPHRGRRSTVQSVTERIEDALPPKWRGAFKYRVGATLDQDPPRFTVTGWVEAKREAELKEGFGKTVVFTDRVDWTDEQIVRTYYARSGMEEEFHILKDVLLMPVMPIFHRRDKRIRVHAFLCVVGLLFYRWIQRRVEEATKERVPIEALASRLDRIQVVALARKGSKKVKVVLQKLSTEERQVVEAMHLARFVPN</sequence>
<organism evidence="3">
    <name type="scientific">mine drainage metagenome</name>
    <dbReference type="NCBI Taxonomy" id="410659"/>
    <lineage>
        <taxon>unclassified sequences</taxon>
        <taxon>metagenomes</taxon>
        <taxon>ecological metagenomes</taxon>
    </lineage>
</organism>